<gene>
    <name evidence="8" type="primary">menC</name>
    <name evidence="8" type="ORF">FVO59_11020</name>
</gene>
<dbReference type="GO" id="GO:0016854">
    <property type="term" value="F:racemase and epimerase activity"/>
    <property type="evidence" value="ECO:0007669"/>
    <property type="project" value="UniProtKB-ARBA"/>
</dbReference>
<organism evidence="8 9">
    <name type="scientific">Microbacterium esteraromaticum</name>
    <dbReference type="NCBI Taxonomy" id="57043"/>
    <lineage>
        <taxon>Bacteria</taxon>
        <taxon>Bacillati</taxon>
        <taxon>Actinomycetota</taxon>
        <taxon>Actinomycetes</taxon>
        <taxon>Micrococcales</taxon>
        <taxon>Microbacteriaceae</taxon>
        <taxon>Microbacterium</taxon>
    </lineage>
</organism>
<dbReference type="Pfam" id="PF02746">
    <property type="entry name" value="MR_MLE_N"/>
    <property type="match status" value="1"/>
</dbReference>
<evidence type="ECO:0000256" key="3">
    <source>
        <dbReference type="ARBA" id="ARBA00022842"/>
    </source>
</evidence>
<evidence type="ECO:0000259" key="7">
    <source>
        <dbReference type="SMART" id="SM00922"/>
    </source>
</evidence>
<dbReference type="InterPro" id="IPR013342">
    <property type="entry name" value="Mandelate_racemase_C"/>
</dbReference>
<dbReference type="SMART" id="SM00922">
    <property type="entry name" value="MR_MLE"/>
    <property type="match status" value="1"/>
</dbReference>
<evidence type="ECO:0000256" key="1">
    <source>
        <dbReference type="ARBA" id="ARBA00001968"/>
    </source>
</evidence>
<dbReference type="SFLD" id="SFLDG00180">
    <property type="entry name" value="muconate_cycloisomerase"/>
    <property type="match status" value="1"/>
</dbReference>
<evidence type="ECO:0000256" key="6">
    <source>
        <dbReference type="NCBIfam" id="TIGR01928"/>
    </source>
</evidence>
<dbReference type="InterPro" id="IPR029065">
    <property type="entry name" value="Enolase_C-like"/>
</dbReference>
<dbReference type="Gene3D" id="3.30.390.10">
    <property type="entry name" value="Enolase-like, N-terminal domain"/>
    <property type="match status" value="1"/>
</dbReference>
<dbReference type="PANTHER" id="PTHR48073">
    <property type="entry name" value="O-SUCCINYLBENZOATE SYNTHASE-RELATED"/>
    <property type="match status" value="1"/>
</dbReference>
<dbReference type="InterPro" id="IPR036849">
    <property type="entry name" value="Enolase-like_C_sf"/>
</dbReference>
<dbReference type="Pfam" id="PF13378">
    <property type="entry name" value="MR_MLE_C"/>
    <property type="match status" value="1"/>
</dbReference>
<dbReference type="SFLD" id="SFLDS00001">
    <property type="entry name" value="Enolase"/>
    <property type="match status" value="1"/>
</dbReference>
<dbReference type="Gene3D" id="3.20.20.120">
    <property type="entry name" value="Enolase-like C-terminal domain"/>
    <property type="match status" value="1"/>
</dbReference>
<dbReference type="SFLD" id="SFLDF00009">
    <property type="entry name" value="o-succinylbenzoate_synthase"/>
    <property type="match status" value="1"/>
</dbReference>
<dbReference type="PANTHER" id="PTHR48073:SF5">
    <property type="entry name" value="O-SUCCINYLBENZOATE SYNTHASE"/>
    <property type="match status" value="1"/>
</dbReference>
<accession>A0A7D7WJ35</accession>
<keyword evidence="4 8" id="KW-0456">Lyase</keyword>
<dbReference type="GO" id="GO:0046872">
    <property type="term" value="F:metal ion binding"/>
    <property type="evidence" value="ECO:0007669"/>
    <property type="project" value="UniProtKB-KW"/>
</dbReference>
<dbReference type="EMBL" id="CP043732">
    <property type="protein sequence ID" value="QMU97690.1"/>
    <property type="molecule type" value="Genomic_DNA"/>
</dbReference>
<dbReference type="GO" id="GO:0009234">
    <property type="term" value="P:menaquinone biosynthetic process"/>
    <property type="evidence" value="ECO:0007669"/>
    <property type="project" value="UniProtKB-UniRule"/>
</dbReference>
<proteinExistence type="predicted"/>
<dbReference type="GO" id="GO:0043748">
    <property type="term" value="F:O-succinylbenzoate synthase activity"/>
    <property type="evidence" value="ECO:0007669"/>
    <property type="project" value="UniProtKB-EC"/>
</dbReference>
<dbReference type="InterPro" id="IPR013341">
    <property type="entry name" value="Mandelate_racemase_N_dom"/>
</dbReference>
<feature type="domain" description="Mandelate racemase/muconate lactonizing enzyme C-terminal" evidence="7">
    <location>
        <begin position="143"/>
        <end position="237"/>
    </location>
</feature>
<dbReference type="InterPro" id="IPR029017">
    <property type="entry name" value="Enolase-like_N"/>
</dbReference>
<evidence type="ECO:0000256" key="2">
    <source>
        <dbReference type="ARBA" id="ARBA00022723"/>
    </source>
</evidence>
<dbReference type="EC" id="4.2.1.113" evidence="5 6"/>
<dbReference type="NCBIfam" id="TIGR01928">
    <property type="entry name" value="menC_lowGC_arch"/>
    <property type="match status" value="1"/>
</dbReference>
<dbReference type="Proteomes" id="UP000515708">
    <property type="component" value="Chromosome"/>
</dbReference>
<evidence type="ECO:0000313" key="9">
    <source>
        <dbReference type="Proteomes" id="UP000515708"/>
    </source>
</evidence>
<keyword evidence="3" id="KW-0460">Magnesium</keyword>
<dbReference type="InterPro" id="IPR010197">
    <property type="entry name" value="OSBS/NAAAR"/>
</dbReference>
<protein>
    <recommendedName>
        <fullName evidence="5 6">o-succinylbenzoate synthase</fullName>
        <ecNumber evidence="5 6">4.2.1.113</ecNumber>
    </recommendedName>
</protein>
<evidence type="ECO:0000313" key="8">
    <source>
        <dbReference type="EMBL" id="QMU97690.1"/>
    </source>
</evidence>
<dbReference type="SUPFAM" id="SSF51604">
    <property type="entry name" value="Enolase C-terminal domain-like"/>
    <property type="match status" value="1"/>
</dbReference>
<dbReference type="UniPathway" id="UPA01057">
    <property type="reaction ID" value="UER00165"/>
</dbReference>
<dbReference type="RefSeq" id="WP_182252689.1">
    <property type="nucleotide sequence ID" value="NZ_CP043732.1"/>
</dbReference>
<dbReference type="AlphaFoldDB" id="A0A7D7WJ35"/>
<evidence type="ECO:0000256" key="4">
    <source>
        <dbReference type="ARBA" id="ARBA00023239"/>
    </source>
</evidence>
<dbReference type="UniPathway" id="UPA00079"/>
<sequence>MRIERVRLFFVRLPLLHRFETSSHSKDGIEHVVVELTDRDGTVGWGEIASPSDPFFCSETVDTSWNMAVRHLVHRVLAHEWEHPADLEASWAKVRGYEFAKAGFAGAAWDLFSRTQGISLASALGGTRSEVRSGVSLGIEPSIDALLAQVERQLEAGYGRVKLKIAPGWDLEPVRATRAAFPKIDLHVDANAAYLRGEESTALFRSLDGFELTMIEQPFGARDFIAHAELQEHLQTPICLDESIVSIEDLETMLRMRAGRILNIKVSRMGGLTRARQAHDLAEQSGVPVWCGGMHEFGIGRATNVALSSLPNFSLPSDVSGSDKYYARDIIDPPVRAIDGTVAVSTSPGLGHRVDVDWIEREALQTFDSALADQAGAATRVPVAAGGVA</sequence>
<reference evidence="8 9" key="1">
    <citation type="journal article" date="2020" name="Front. Microbiol.">
        <title>Design of Bacterial Strain-Specific qPCR Assays Using NGS Data and Publicly Available Resources and Its Application to Track Biocontrol Strains.</title>
        <authorList>
            <person name="Hernandez I."/>
            <person name="Sant C."/>
            <person name="Martinez R."/>
            <person name="Fernandez C."/>
        </authorList>
    </citation>
    <scope>NUCLEOTIDE SEQUENCE [LARGE SCALE GENOMIC DNA]</scope>
    <source>
        <strain evidence="8 9">B24</strain>
    </source>
</reference>
<dbReference type="SUPFAM" id="SSF54826">
    <property type="entry name" value="Enolase N-terminal domain-like"/>
    <property type="match status" value="1"/>
</dbReference>
<name>A0A7D7WJ35_9MICO</name>
<keyword evidence="2" id="KW-0479">Metal-binding</keyword>
<comment type="cofactor">
    <cofactor evidence="1">
        <name>a divalent metal cation</name>
        <dbReference type="ChEBI" id="CHEBI:60240"/>
    </cofactor>
</comment>
<evidence type="ECO:0000256" key="5">
    <source>
        <dbReference type="ARBA" id="ARBA00029491"/>
    </source>
</evidence>